<accession>A0A7G1KQL5</accession>
<dbReference type="Proteomes" id="UP000516173">
    <property type="component" value="Chromosome"/>
</dbReference>
<gene>
    <name evidence="2" type="ORF">NWFMUON74_49230</name>
</gene>
<dbReference type="InterPro" id="IPR036291">
    <property type="entry name" value="NAD(P)-bd_dom_sf"/>
</dbReference>
<sequence length="255" mass="27683">MSTVLVAGGSGALGRHIVERLRVRGHDVRVLSRREEVGTHVGDLATGEGVRAAAEGAELIVHAASDFRRFGRPDAAQTRNLLAVAGGVRQLLYVSIVGIDRIPFRYYRNKLACEELIANSGVPHTILRATQFHDLIAAALGAVERLPLAPLPLDFRFQPVATGDVAVRVADLIEGEPLRRAPDFGGPEVLTLAELAAQWRAERGRPRRTLRVPLWGRVARGFREGVNTCPDHADGTQTWARYVAGDPGGAYRLRG</sequence>
<dbReference type="GeneID" id="80349367"/>
<evidence type="ECO:0000313" key="3">
    <source>
        <dbReference type="Proteomes" id="UP000516173"/>
    </source>
</evidence>
<evidence type="ECO:0000313" key="2">
    <source>
        <dbReference type="EMBL" id="BCK57151.1"/>
    </source>
</evidence>
<dbReference type="Gene3D" id="3.40.50.720">
    <property type="entry name" value="NAD(P)-binding Rossmann-like Domain"/>
    <property type="match status" value="1"/>
</dbReference>
<dbReference type="PANTHER" id="PTHR12126:SF11">
    <property type="entry name" value="NADH DEHYDROGENASE [UBIQUINONE] 1 ALPHA SUBCOMPLEX SUBUNIT 9, MITOCHONDRIAL"/>
    <property type="match status" value="1"/>
</dbReference>
<protein>
    <submittedName>
        <fullName evidence="2">Nucleotide-diphosphate-sugar epimerase</fullName>
    </submittedName>
</protein>
<dbReference type="PANTHER" id="PTHR12126">
    <property type="entry name" value="NADH-UBIQUINONE OXIDOREDUCTASE 39 KDA SUBUNIT-RELATED"/>
    <property type="match status" value="1"/>
</dbReference>
<dbReference type="RefSeq" id="WP_187684087.1">
    <property type="nucleotide sequence ID" value="NZ_AP023396.1"/>
</dbReference>
<dbReference type="InterPro" id="IPR016040">
    <property type="entry name" value="NAD(P)-bd_dom"/>
</dbReference>
<reference evidence="2 3" key="1">
    <citation type="submission" date="2020-08" db="EMBL/GenBank/DDBJ databases">
        <title>Genome Sequencing of Nocardia wallacei strain FMUON74 and assembly.</title>
        <authorList>
            <person name="Toyokawa M."/>
            <person name="Uesaka K."/>
        </authorList>
    </citation>
    <scope>NUCLEOTIDE SEQUENCE [LARGE SCALE GENOMIC DNA]</scope>
    <source>
        <strain evidence="2 3">FMUON74</strain>
    </source>
</reference>
<feature type="domain" description="NAD(P)-binding" evidence="1">
    <location>
        <begin position="8"/>
        <end position="134"/>
    </location>
</feature>
<dbReference type="GO" id="GO:0044877">
    <property type="term" value="F:protein-containing complex binding"/>
    <property type="evidence" value="ECO:0007669"/>
    <property type="project" value="TreeGrafter"/>
</dbReference>
<dbReference type="Pfam" id="PF13460">
    <property type="entry name" value="NAD_binding_10"/>
    <property type="match status" value="1"/>
</dbReference>
<keyword evidence="3" id="KW-1185">Reference proteome</keyword>
<dbReference type="InterPro" id="IPR051207">
    <property type="entry name" value="ComplexI_NDUFA9_subunit"/>
</dbReference>
<dbReference type="AlphaFoldDB" id="A0A7G1KQL5"/>
<dbReference type="EMBL" id="AP023396">
    <property type="protein sequence ID" value="BCK57151.1"/>
    <property type="molecule type" value="Genomic_DNA"/>
</dbReference>
<dbReference type="KEGG" id="nwl:NWFMUON74_49230"/>
<name>A0A7G1KQL5_9NOCA</name>
<dbReference type="SUPFAM" id="SSF51735">
    <property type="entry name" value="NAD(P)-binding Rossmann-fold domains"/>
    <property type="match status" value="1"/>
</dbReference>
<organism evidence="2 3">
    <name type="scientific">Nocardia wallacei</name>
    <dbReference type="NCBI Taxonomy" id="480035"/>
    <lineage>
        <taxon>Bacteria</taxon>
        <taxon>Bacillati</taxon>
        <taxon>Actinomycetota</taxon>
        <taxon>Actinomycetes</taxon>
        <taxon>Mycobacteriales</taxon>
        <taxon>Nocardiaceae</taxon>
        <taxon>Nocardia</taxon>
    </lineage>
</organism>
<proteinExistence type="predicted"/>
<evidence type="ECO:0000259" key="1">
    <source>
        <dbReference type="Pfam" id="PF13460"/>
    </source>
</evidence>